<keyword evidence="3" id="KW-1185">Reference proteome</keyword>
<evidence type="ECO:0000256" key="1">
    <source>
        <dbReference type="SAM" id="MobiDB-lite"/>
    </source>
</evidence>
<proteinExistence type="predicted"/>
<feature type="region of interest" description="Disordered" evidence="1">
    <location>
        <begin position="82"/>
        <end position="103"/>
    </location>
</feature>
<evidence type="ECO:0000313" key="2">
    <source>
        <dbReference type="EMBL" id="PKI43693.1"/>
    </source>
</evidence>
<protein>
    <submittedName>
        <fullName evidence="2">Uncharacterized protein</fullName>
    </submittedName>
</protein>
<accession>A0A2I0IIV4</accession>
<reference evidence="2 3" key="1">
    <citation type="submission" date="2017-11" db="EMBL/GenBank/DDBJ databases">
        <title>De-novo sequencing of pomegranate (Punica granatum L.) genome.</title>
        <authorList>
            <person name="Akparov Z."/>
            <person name="Amiraslanov A."/>
            <person name="Hajiyeva S."/>
            <person name="Abbasov M."/>
            <person name="Kaur K."/>
            <person name="Hamwieh A."/>
            <person name="Solovyev V."/>
            <person name="Salamov A."/>
            <person name="Braich B."/>
            <person name="Kosarev P."/>
            <person name="Mahmoud A."/>
            <person name="Hajiyev E."/>
            <person name="Babayeva S."/>
            <person name="Izzatullayeva V."/>
            <person name="Mammadov A."/>
            <person name="Mammadov A."/>
            <person name="Sharifova S."/>
            <person name="Ojaghi J."/>
            <person name="Eynullazada K."/>
            <person name="Bayramov B."/>
            <person name="Abdulazimova A."/>
            <person name="Shahmuradov I."/>
        </authorList>
    </citation>
    <scope>NUCLEOTIDE SEQUENCE [LARGE SCALE GENOMIC DNA]</scope>
    <source>
        <strain evidence="3">cv. AG2017</strain>
        <tissue evidence="2">Leaf</tissue>
    </source>
</reference>
<sequence>MEDSLPPFEMHPQFSYIHPFRHSDITPYPEDMKWFYWYVCRRYTIGIQFELEEMIRFFRRYTTALHCPIPTDVVCRANKAKKLSSPRRAQGEPSEFQRTYSSEDYQRTRPILEQVLKEYNEEHPIPPLDSQDPYSPDPEALMQLDNLMQMDLNSPTTGQDRPSPNSQQAAQATDQVGSSGTTNLQDFDSWPQRILPTQSHVREWWDDDLTNDDINWALDKIKDKLRKMVNKRIMGSDYSSNDFVDSGDDPTTSA</sequence>
<organism evidence="2 3">
    <name type="scientific">Punica granatum</name>
    <name type="common">Pomegranate</name>
    <dbReference type="NCBI Taxonomy" id="22663"/>
    <lineage>
        <taxon>Eukaryota</taxon>
        <taxon>Viridiplantae</taxon>
        <taxon>Streptophyta</taxon>
        <taxon>Embryophyta</taxon>
        <taxon>Tracheophyta</taxon>
        <taxon>Spermatophyta</taxon>
        <taxon>Magnoliopsida</taxon>
        <taxon>eudicotyledons</taxon>
        <taxon>Gunneridae</taxon>
        <taxon>Pentapetalae</taxon>
        <taxon>rosids</taxon>
        <taxon>malvids</taxon>
        <taxon>Myrtales</taxon>
        <taxon>Lythraceae</taxon>
        <taxon>Punica</taxon>
    </lineage>
</organism>
<dbReference type="EMBL" id="PGOL01002996">
    <property type="protein sequence ID" value="PKI43693.1"/>
    <property type="molecule type" value="Genomic_DNA"/>
</dbReference>
<feature type="compositionally biased region" description="Polar residues" evidence="1">
    <location>
        <begin position="154"/>
        <end position="186"/>
    </location>
</feature>
<dbReference type="Proteomes" id="UP000233551">
    <property type="component" value="Unassembled WGS sequence"/>
</dbReference>
<name>A0A2I0IIV4_PUNGR</name>
<comment type="caution">
    <text evidence="2">The sequence shown here is derived from an EMBL/GenBank/DDBJ whole genome shotgun (WGS) entry which is preliminary data.</text>
</comment>
<feature type="region of interest" description="Disordered" evidence="1">
    <location>
        <begin position="151"/>
        <end position="191"/>
    </location>
</feature>
<evidence type="ECO:0000313" key="3">
    <source>
        <dbReference type="Proteomes" id="UP000233551"/>
    </source>
</evidence>
<dbReference type="AlphaFoldDB" id="A0A2I0IIV4"/>
<gene>
    <name evidence="2" type="ORF">CRG98_035892</name>
</gene>